<gene>
    <name evidence="2" type="ORF">MUN76_07165</name>
</gene>
<organism evidence="2 3">
    <name type="scientific">Leucobacter rhizosphaerae</name>
    <dbReference type="NCBI Taxonomy" id="2932245"/>
    <lineage>
        <taxon>Bacteria</taxon>
        <taxon>Bacillati</taxon>
        <taxon>Actinomycetota</taxon>
        <taxon>Actinomycetes</taxon>
        <taxon>Micrococcales</taxon>
        <taxon>Microbacteriaceae</taxon>
        <taxon>Leucobacter</taxon>
    </lineage>
</organism>
<dbReference type="PANTHER" id="PTHR34180">
    <property type="entry name" value="PEPTIDASE C45"/>
    <property type="match status" value="1"/>
</dbReference>
<dbReference type="Proteomes" id="UP000831775">
    <property type="component" value="Chromosome"/>
</dbReference>
<dbReference type="Gene3D" id="3.60.60.10">
    <property type="entry name" value="Penicillin V Acylase, Chain A"/>
    <property type="match status" value="1"/>
</dbReference>
<dbReference type="PANTHER" id="PTHR34180:SF1">
    <property type="entry name" value="BETA-ALANYL-DOPAMINE_CARCININE HYDROLASE"/>
    <property type="match status" value="1"/>
</dbReference>
<dbReference type="InterPro" id="IPR005079">
    <property type="entry name" value="Peptidase_C45_hydrolase"/>
</dbReference>
<evidence type="ECO:0000313" key="2">
    <source>
        <dbReference type="EMBL" id="UOQ61727.1"/>
    </source>
</evidence>
<dbReference type="Pfam" id="PF03417">
    <property type="entry name" value="AAT"/>
    <property type="match status" value="1"/>
</dbReference>
<name>A0ABY4FZI6_9MICO</name>
<feature type="domain" description="Peptidase C45 hydrolase" evidence="1">
    <location>
        <begin position="163"/>
        <end position="287"/>
    </location>
</feature>
<evidence type="ECO:0000313" key="3">
    <source>
        <dbReference type="Proteomes" id="UP000831775"/>
    </source>
</evidence>
<sequence length="362" mass="38818">MIRIDIHGSTPRERGIDRGRQVARVVRDHWDTHRTLFAAVGRSEADTLALGLASLDATAEWWPEAREEIAGIAEGAELDLSIVAALNARTELLVAPGSAPGSAPSPATPHPLGHECTSVAIAEPFAAQVQTWDWHRELNRAWHAQRVTGTPVPYAGLTEHGILAKIGRNDAGVGIIISILSHSDDAAGRVPIHVVSHRVLAEARSLAEARELLLTAPVGASTVFTVVGPDGIGSFELSPVGAAELEPLGRWFIHSNHFISPELASGSRTFRNDPDSQERLQMLRERIAAEPEITSAAQLAPMLHSGPDDIGNICCVPTPEQPLGRAWETQATVWMTTDEMTISAGSPLDLATAEQIRFAGRV</sequence>
<accession>A0ABY4FZI6</accession>
<dbReference type="InterPro" id="IPR047801">
    <property type="entry name" value="Peptidase_C45"/>
</dbReference>
<dbReference type="EMBL" id="CP095043">
    <property type="protein sequence ID" value="UOQ61727.1"/>
    <property type="molecule type" value="Genomic_DNA"/>
</dbReference>
<dbReference type="InterPro" id="IPR047794">
    <property type="entry name" value="C45_proenzyme-like"/>
</dbReference>
<evidence type="ECO:0000259" key="1">
    <source>
        <dbReference type="Pfam" id="PF03417"/>
    </source>
</evidence>
<proteinExistence type="predicted"/>
<reference evidence="2 3" key="1">
    <citation type="submission" date="2022-04" db="EMBL/GenBank/DDBJ databases">
        <title>Leucobacter sp. isolated from rhizosphere of onion.</title>
        <authorList>
            <person name="Won M."/>
            <person name="Lee C.-M."/>
            <person name="Woen H.-Y."/>
            <person name="Kwon S.-W."/>
        </authorList>
    </citation>
    <scope>NUCLEOTIDE SEQUENCE [LARGE SCALE GENOMIC DNA]</scope>
    <source>
        <strain evidence="2 3">H25R-14</strain>
    </source>
</reference>
<dbReference type="NCBIfam" id="NF040521">
    <property type="entry name" value="C45_proenzyme"/>
    <property type="match status" value="1"/>
</dbReference>
<protein>
    <submittedName>
        <fullName evidence="2">C45 family peptidase</fullName>
    </submittedName>
</protein>
<dbReference type="RefSeq" id="WP_244688410.1">
    <property type="nucleotide sequence ID" value="NZ_CP095043.1"/>
</dbReference>
<keyword evidence="3" id="KW-1185">Reference proteome</keyword>
<dbReference type="Gene3D" id="1.10.10.2120">
    <property type="match status" value="1"/>
</dbReference>